<accession>A0A5E8UX09</accession>
<evidence type="ECO:0000313" key="1">
    <source>
        <dbReference type="EMBL" id="RMX61889.1"/>
    </source>
</evidence>
<reference evidence="1 2" key="2">
    <citation type="submission" date="2013-04" db="EMBL/GenBank/DDBJ databases">
        <authorList>
            <person name="Fiebig A."/>
            <person name="Pradella S."/>
            <person name="Wagner-Doebler I."/>
        </authorList>
    </citation>
    <scope>NUCLEOTIDE SEQUENCE [LARGE SCALE GENOMIC DNA]</scope>
    <source>
        <strain evidence="2">DSM 17067 / NCIMB 14079 / DFL-11</strain>
    </source>
</reference>
<dbReference type="Proteomes" id="UP000004703">
    <property type="component" value="Chromosome"/>
</dbReference>
<comment type="caution">
    <text evidence="1">The sequence shown here is derived from an EMBL/GenBank/DDBJ whole genome shotgun (WGS) entry which is preliminary data.</text>
</comment>
<proteinExistence type="predicted"/>
<name>A0A5E8UX09_ROSAD</name>
<organism evidence="1 2">
    <name type="scientific">Roseibium alexandrii (strain DSM 17067 / NCIMB 14079 / DFL-11)</name>
    <name type="common">Labrenzia alexandrii</name>
    <dbReference type="NCBI Taxonomy" id="244592"/>
    <lineage>
        <taxon>Bacteria</taxon>
        <taxon>Pseudomonadati</taxon>
        <taxon>Pseudomonadota</taxon>
        <taxon>Alphaproteobacteria</taxon>
        <taxon>Hyphomicrobiales</taxon>
        <taxon>Stappiaceae</taxon>
        <taxon>Roseibium</taxon>
    </lineage>
</organism>
<reference evidence="1 2" key="1">
    <citation type="submission" date="2008-01" db="EMBL/GenBank/DDBJ databases">
        <authorList>
            <person name="Wagner-Dobler I."/>
            <person name="Ferriera S."/>
            <person name="Johnson J."/>
            <person name="Kravitz S."/>
            <person name="Beeson K."/>
            <person name="Sutton G."/>
            <person name="Rogers Y.-H."/>
            <person name="Friedman R."/>
            <person name="Frazier M."/>
            <person name="Venter J.C."/>
        </authorList>
    </citation>
    <scope>NUCLEOTIDE SEQUENCE [LARGE SCALE GENOMIC DNA]</scope>
    <source>
        <strain evidence="2">DSM 17067 / NCIMB 14079 / DFL-11</strain>
    </source>
</reference>
<evidence type="ECO:0000313" key="2">
    <source>
        <dbReference type="Proteomes" id="UP000004703"/>
    </source>
</evidence>
<gene>
    <name evidence="1" type="ORF">SADFL11_00049270</name>
</gene>
<dbReference type="EMBL" id="ACCU02000003">
    <property type="protein sequence ID" value="RMX61889.1"/>
    <property type="molecule type" value="Genomic_DNA"/>
</dbReference>
<dbReference type="AlphaFoldDB" id="A0A5E8UX09"/>
<sequence length="65" mass="7516">MCLSFALKTRNGRFSGSRRQPFQSFQRREHKGVGLGMANFQIIAQITAVTCALNNQRQVQERHFF</sequence>
<protein>
    <submittedName>
        <fullName evidence="1">Uncharacterized protein</fullName>
    </submittedName>
</protein>